<feature type="domain" description="Pseudouridine synthase RsuA/RluA-like" evidence="8">
    <location>
        <begin position="101"/>
        <end position="268"/>
    </location>
</feature>
<keyword evidence="4" id="KW-0413">Isomerase</keyword>
<evidence type="ECO:0000256" key="7">
    <source>
        <dbReference type="ARBA" id="ARBA00041563"/>
    </source>
</evidence>
<dbReference type="InterPro" id="IPR006145">
    <property type="entry name" value="PsdUridine_synth_RsuA/RluA"/>
</dbReference>
<evidence type="ECO:0000256" key="4">
    <source>
        <dbReference type="ARBA" id="ARBA00023235"/>
    </source>
</evidence>
<name>A0ABM0GIF6_SACKO</name>
<dbReference type="Gene3D" id="3.30.2350.10">
    <property type="entry name" value="Pseudouridine synthase"/>
    <property type="match status" value="1"/>
</dbReference>
<evidence type="ECO:0000313" key="10">
    <source>
        <dbReference type="RefSeq" id="XP_002730528.1"/>
    </source>
</evidence>
<dbReference type="PANTHER" id="PTHR21600">
    <property type="entry name" value="MITOCHONDRIAL RNA PSEUDOURIDINE SYNTHASE"/>
    <property type="match status" value="1"/>
</dbReference>
<protein>
    <recommendedName>
        <fullName evidence="6">Pseudouridylate synthase RPUSD4, mitochondrial</fullName>
    </recommendedName>
    <alternativeName>
        <fullName evidence="7">RNA pseudouridylate synthase domain-containing protein 4</fullName>
    </alternativeName>
</protein>
<dbReference type="SUPFAM" id="SSF55120">
    <property type="entry name" value="Pseudouridine synthase"/>
    <property type="match status" value="1"/>
</dbReference>
<evidence type="ECO:0000313" key="9">
    <source>
        <dbReference type="Proteomes" id="UP000694865"/>
    </source>
</evidence>
<dbReference type="InterPro" id="IPR020103">
    <property type="entry name" value="PsdUridine_synth_cat_dom_sf"/>
</dbReference>
<evidence type="ECO:0000256" key="2">
    <source>
        <dbReference type="ARBA" id="ARBA00001896"/>
    </source>
</evidence>
<comment type="catalytic activity">
    <reaction evidence="2">
        <text>uridine in 5S rRNA = pseudouridine in 5S rRNA</text>
        <dbReference type="Rhea" id="RHEA:47036"/>
        <dbReference type="Rhea" id="RHEA-COMP:11730"/>
        <dbReference type="Rhea" id="RHEA-COMP:11731"/>
        <dbReference type="ChEBI" id="CHEBI:65314"/>
        <dbReference type="ChEBI" id="CHEBI:65315"/>
    </reaction>
</comment>
<comment type="catalytic activity">
    <reaction evidence="5">
        <text>a uridine in tRNA = a pseudouridine in tRNA</text>
        <dbReference type="Rhea" id="RHEA:54572"/>
        <dbReference type="Rhea" id="RHEA-COMP:13339"/>
        <dbReference type="Rhea" id="RHEA-COMP:13934"/>
        <dbReference type="ChEBI" id="CHEBI:65314"/>
        <dbReference type="ChEBI" id="CHEBI:65315"/>
    </reaction>
</comment>
<dbReference type="GeneID" id="100367449"/>
<accession>A0ABM0GIF6</accession>
<dbReference type="Pfam" id="PF00849">
    <property type="entry name" value="PseudoU_synth_2"/>
    <property type="match status" value="1"/>
</dbReference>
<evidence type="ECO:0000259" key="8">
    <source>
        <dbReference type="Pfam" id="PF00849"/>
    </source>
</evidence>
<dbReference type="CDD" id="cd02869">
    <property type="entry name" value="PseudoU_synth_RluA_like"/>
    <property type="match status" value="1"/>
</dbReference>
<organism evidence="9 10">
    <name type="scientific">Saccoglossus kowalevskii</name>
    <name type="common">Acorn worm</name>
    <dbReference type="NCBI Taxonomy" id="10224"/>
    <lineage>
        <taxon>Eukaryota</taxon>
        <taxon>Metazoa</taxon>
        <taxon>Hemichordata</taxon>
        <taxon>Enteropneusta</taxon>
        <taxon>Harrimaniidae</taxon>
        <taxon>Saccoglossus</taxon>
    </lineage>
</organism>
<evidence type="ECO:0000256" key="5">
    <source>
        <dbReference type="ARBA" id="ARBA00036943"/>
    </source>
</evidence>
<dbReference type="RefSeq" id="XP_002730528.1">
    <property type="nucleotide sequence ID" value="XM_002730482.2"/>
</dbReference>
<dbReference type="PANTHER" id="PTHR21600:SF83">
    <property type="entry name" value="PSEUDOURIDYLATE SYNTHASE RPUSD4, MITOCHONDRIAL"/>
    <property type="match status" value="1"/>
</dbReference>
<comment type="catalytic activity">
    <reaction evidence="1">
        <text>a uridine in mRNA = a pseudouridine in mRNA</text>
        <dbReference type="Rhea" id="RHEA:56644"/>
        <dbReference type="Rhea" id="RHEA-COMP:14658"/>
        <dbReference type="Rhea" id="RHEA-COMP:14659"/>
        <dbReference type="ChEBI" id="CHEBI:65314"/>
        <dbReference type="ChEBI" id="CHEBI:65315"/>
    </reaction>
</comment>
<gene>
    <name evidence="10" type="primary">LOC100367449</name>
</gene>
<dbReference type="InterPro" id="IPR050188">
    <property type="entry name" value="RluA_PseudoU_synthase"/>
</dbReference>
<reference evidence="10" key="1">
    <citation type="submission" date="2025-08" db="UniProtKB">
        <authorList>
            <consortium name="RefSeq"/>
        </authorList>
    </citation>
    <scope>IDENTIFICATION</scope>
    <source>
        <tissue evidence="10">Testes</tissue>
    </source>
</reference>
<comment type="similarity">
    <text evidence="3">Belongs to the pseudouridine synthase RluA family.</text>
</comment>
<proteinExistence type="inferred from homology"/>
<sequence>MATCSACQANRLGRTLCLFTKNYVWRQPSTNRYYGSRIQLVKTHAPVTVLKNDDSVALRVVSRKRGRNILERPGVIRPEEMNREQLVQYLKSQIVYDEDGVLALNKPAGLGVHSQREDLDTADHQWSLLEVLPDLKHQIGEKHLQFVKAPEKDCSGVTLLAKTPEIAADIDRSLKEARLRQVFTRVFWAVTVGVPSPLSGLIKVPVTNEVVDDEHQVSPVKDSSKRSYKMRNTRKLLTKYRVISESNQCALVELMPLKAYKDQLRVHMTTKLCRILGDHVYSSRIQTILGIPVLIDARNAMPGTQVLSEEVRHRMNLTSAVIDSIPLHLHCVAMTLPSWKKKEDLIISAPLPKYFWKTLKLLDIEHPQISSELFR</sequence>
<evidence type="ECO:0000256" key="6">
    <source>
        <dbReference type="ARBA" id="ARBA00039953"/>
    </source>
</evidence>
<evidence type="ECO:0000256" key="1">
    <source>
        <dbReference type="ARBA" id="ARBA00001166"/>
    </source>
</evidence>
<evidence type="ECO:0000256" key="3">
    <source>
        <dbReference type="ARBA" id="ARBA00010876"/>
    </source>
</evidence>
<dbReference type="Proteomes" id="UP000694865">
    <property type="component" value="Unplaced"/>
</dbReference>
<keyword evidence="9" id="KW-1185">Reference proteome</keyword>